<dbReference type="Pfam" id="PF00501">
    <property type="entry name" value="AMP-binding"/>
    <property type="match status" value="1"/>
</dbReference>
<keyword evidence="5" id="KW-1185">Reference proteome</keyword>
<dbReference type="Gene3D" id="3.30.300.30">
    <property type="match status" value="1"/>
</dbReference>
<dbReference type="PANTHER" id="PTHR43201">
    <property type="entry name" value="ACYL-COA SYNTHETASE"/>
    <property type="match status" value="1"/>
</dbReference>
<evidence type="ECO:0000259" key="3">
    <source>
        <dbReference type="Pfam" id="PF13193"/>
    </source>
</evidence>
<dbReference type="SUPFAM" id="SSF56801">
    <property type="entry name" value="Acetyl-CoA synthetase-like"/>
    <property type="match status" value="1"/>
</dbReference>
<dbReference type="InterPro" id="IPR025110">
    <property type="entry name" value="AMP-bd_C"/>
</dbReference>
<evidence type="ECO:0000256" key="1">
    <source>
        <dbReference type="SAM" id="MobiDB-lite"/>
    </source>
</evidence>
<dbReference type="PANTHER" id="PTHR43201:SF32">
    <property type="entry name" value="2-SUCCINYLBENZOATE--COA LIGASE, CHLOROPLASTIC_PEROXISOMAL"/>
    <property type="match status" value="1"/>
</dbReference>
<dbReference type="Pfam" id="PF13193">
    <property type="entry name" value="AMP-binding_C"/>
    <property type="match status" value="1"/>
</dbReference>
<protein>
    <submittedName>
        <fullName evidence="4">AMP-binding protein</fullName>
    </submittedName>
</protein>
<dbReference type="EMBL" id="JBHRTR010000054">
    <property type="protein sequence ID" value="MFC3231370.1"/>
    <property type="molecule type" value="Genomic_DNA"/>
</dbReference>
<reference evidence="5" key="1">
    <citation type="journal article" date="2019" name="Int. J. Syst. Evol. Microbiol.">
        <title>The Global Catalogue of Microorganisms (GCM) 10K type strain sequencing project: providing services to taxonomists for standard genome sequencing and annotation.</title>
        <authorList>
            <consortium name="The Broad Institute Genomics Platform"/>
            <consortium name="The Broad Institute Genome Sequencing Center for Infectious Disease"/>
            <person name="Wu L."/>
            <person name="Ma J."/>
        </authorList>
    </citation>
    <scope>NUCLEOTIDE SEQUENCE [LARGE SCALE GENOMIC DNA]</scope>
    <source>
        <strain evidence="5">KCTC 42964</strain>
    </source>
</reference>
<accession>A0ABV7L9R2</accession>
<dbReference type="InterPro" id="IPR042099">
    <property type="entry name" value="ANL_N_sf"/>
</dbReference>
<comment type="caution">
    <text evidence="4">The sequence shown here is derived from an EMBL/GenBank/DDBJ whole genome shotgun (WGS) entry which is preliminary data.</text>
</comment>
<proteinExistence type="predicted"/>
<dbReference type="InterPro" id="IPR045851">
    <property type="entry name" value="AMP-bd_C_sf"/>
</dbReference>
<name>A0ABV7L9R2_9PROT</name>
<dbReference type="RefSeq" id="WP_379906842.1">
    <property type="nucleotide sequence ID" value="NZ_JBHRTR010000054.1"/>
</dbReference>
<dbReference type="InterPro" id="IPR000873">
    <property type="entry name" value="AMP-dep_synth/lig_dom"/>
</dbReference>
<dbReference type="Gene3D" id="3.40.50.12780">
    <property type="entry name" value="N-terminal domain of ligase-like"/>
    <property type="match status" value="1"/>
</dbReference>
<feature type="domain" description="AMP-binding enzyme C-terminal" evidence="3">
    <location>
        <begin position="437"/>
        <end position="510"/>
    </location>
</feature>
<feature type="region of interest" description="Disordered" evidence="1">
    <location>
        <begin position="521"/>
        <end position="544"/>
    </location>
</feature>
<evidence type="ECO:0000313" key="4">
    <source>
        <dbReference type="EMBL" id="MFC3231370.1"/>
    </source>
</evidence>
<gene>
    <name evidence="4" type="ORF">ACFOGJ_29250</name>
</gene>
<evidence type="ECO:0000259" key="2">
    <source>
        <dbReference type="Pfam" id="PF00501"/>
    </source>
</evidence>
<organism evidence="4 5">
    <name type="scientific">Marinibaculum pumilum</name>
    <dbReference type="NCBI Taxonomy" id="1766165"/>
    <lineage>
        <taxon>Bacteria</taxon>
        <taxon>Pseudomonadati</taxon>
        <taxon>Pseudomonadota</taxon>
        <taxon>Alphaproteobacteria</taxon>
        <taxon>Rhodospirillales</taxon>
        <taxon>Rhodospirillaceae</taxon>
        <taxon>Marinibaculum</taxon>
    </lineage>
</organism>
<feature type="domain" description="AMP-dependent synthetase/ligase" evidence="2">
    <location>
        <begin position="13"/>
        <end position="385"/>
    </location>
</feature>
<sequence length="544" mass="56849">MSDSNITITGLLAAQPADTPALIYAGRTWSHGEIDAAARRTAAALRDRGIGPGDRVALFLPNCPAYVILWLACARLSAIAVAVNTRYRSVEVGDIVRRTQAKALAIWPGFRGIDFADILSRVEPQALEAVRSLIVYGESGEDKATAPALPQAETLPFEALLQAPPMAEDLARPDSACNIFTTSGTTKAPKLVVHRQSVIAGHGRDVAHAFGYDAVDAVMLQAIPLCGVFGLCQYAATLAAGAPTVMMSAFEAEEAARLILAHGVTHSVGADDMADRLLAAVDGSRPFPTLRQFGFARFNAALGDIVERAEARGLTLCGLYGSSEVQALFSLQDPGAPAAQRKLGGGMPVSPAARVRARDRDTGAILPHGEAGELEIAGPSLMTGYDGDPEATKAAFTEDGYFRSGDLGHTLADGSFVYLSRAGDALRLGGFLVNPAEIEAHLLTHPAVDGCQVVGVETAKGTAPAAFVTLKPGATADAEALRAHCKGALAAFKVPVRVFPVDGFPTTESANGTKIQRNRLRDMAQAALDRDAPPDRNGAPQAGS</sequence>
<dbReference type="Proteomes" id="UP001595528">
    <property type="component" value="Unassembled WGS sequence"/>
</dbReference>
<evidence type="ECO:0000313" key="5">
    <source>
        <dbReference type="Proteomes" id="UP001595528"/>
    </source>
</evidence>